<evidence type="ECO:0000313" key="4">
    <source>
        <dbReference type="Proteomes" id="UP000190042"/>
    </source>
</evidence>
<dbReference type="PANTHER" id="PTHR10953">
    <property type="entry name" value="UBIQUITIN-ACTIVATING ENZYME E1"/>
    <property type="match status" value="1"/>
</dbReference>
<evidence type="ECO:0000313" key="3">
    <source>
        <dbReference type="EMBL" id="SKA97630.1"/>
    </source>
</evidence>
<dbReference type="InterPro" id="IPR000594">
    <property type="entry name" value="ThiF_NAD_FAD-bd"/>
</dbReference>
<accession>A0A1T4Y7D1</accession>
<dbReference type="Pfam" id="PF00899">
    <property type="entry name" value="ThiF"/>
    <property type="match status" value="1"/>
</dbReference>
<dbReference type="FunFam" id="3.40.50.720:FF:000080">
    <property type="entry name" value="Thiazole biosynthesis adenylyltransferase ThiF"/>
    <property type="match status" value="1"/>
</dbReference>
<dbReference type="GO" id="GO:0008641">
    <property type="term" value="F:ubiquitin-like modifier activating enzyme activity"/>
    <property type="evidence" value="ECO:0007669"/>
    <property type="project" value="InterPro"/>
</dbReference>
<dbReference type="SUPFAM" id="SSF69572">
    <property type="entry name" value="Activating enzymes of the ubiquitin-like proteins"/>
    <property type="match status" value="1"/>
</dbReference>
<evidence type="ECO:0000259" key="2">
    <source>
        <dbReference type="Pfam" id="PF00899"/>
    </source>
</evidence>
<dbReference type="CDD" id="cd00757">
    <property type="entry name" value="ThiF_MoeB_HesA_family"/>
    <property type="match status" value="1"/>
</dbReference>
<reference evidence="4" key="1">
    <citation type="submission" date="2017-02" db="EMBL/GenBank/DDBJ databases">
        <authorList>
            <person name="Varghese N."/>
            <person name="Submissions S."/>
        </authorList>
    </citation>
    <scope>NUCLEOTIDE SEQUENCE [LARGE SCALE GENOMIC DNA]</scope>
    <source>
        <strain evidence="4">DSM 23966</strain>
    </source>
</reference>
<dbReference type="AlphaFoldDB" id="A0A1T4Y7D1"/>
<keyword evidence="3" id="KW-0548">Nucleotidyltransferase</keyword>
<keyword evidence="4" id="KW-1185">Reference proteome</keyword>
<feature type="domain" description="THIF-type NAD/FAD binding fold" evidence="2">
    <location>
        <begin position="5"/>
        <end position="241"/>
    </location>
</feature>
<evidence type="ECO:0000256" key="1">
    <source>
        <dbReference type="ARBA" id="ARBA00009919"/>
    </source>
</evidence>
<protein>
    <submittedName>
        <fullName evidence="3">Adenylyltransferase and sulfurtransferase</fullName>
    </submittedName>
</protein>
<dbReference type="GO" id="GO:0004792">
    <property type="term" value="F:thiosulfate-cyanide sulfurtransferase activity"/>
    <property type="evidence" value="ECO:0007669"/>
    <property type="project" value="TreeGrafter"/>
</dbReference>
<sequence>MENRYSRQTLFQPIGQFGQRQLTEAHAVIIGCGALGSAISETLVRAGIGKVTLADRDYVEASNLQRQQLFNEADAKGSVPKVVAAERRLRSIRENVEIRTVLDHVDGPILEEISQDADLLLDATDNFETRLLINDAAWKLNIPWIYGAVVGSSGSAFPFIPGETPCFRCLLPVLPAVNETCDTVGVIAPAVQISAAHQSAEALKWLTGNTSAMRTKLLHFDVWNNTSVEAGISRMKNPDCETCGSHPTYPALHAQSGTQYAVLCGRDTVQIIPDADRELTVADGVRVARQLGMKYRETPFFVEFHAENYRCILFDNGRLLIHGLKDMRTGRKLYHSLFG</sequence>
<dbReference type="GO" id="GO:0008146">
    <property type="term" value="F:sulfotransferase activity"/>
    <property type="evidence" value="ECO:0007669"/>
    <property type="project" value="TreeGrafter"/>
</dbReference>
<organism evidence="3 4">
    <name type="scientific">Sporosarcina newyorkensis</name>
    <dbReference type="NCBI Taxonomy" id="759851"/>
    <lineage>
        <taxon>Bacteria</taxon>
        <taxon>Bacillati</taxon>
        <taxon>Bacillota</taxon>
        <taxon>Bacilli</taxon>
        <taxon>Bacillales</taxon>
        <taxon>Caryophanaceae</taxon>
        <taxon>Sporosarcina</taxon>
    </lineage>
</organism>
<dbReference type="InterPro" id="IPR035985">
    <property type="entry name" value="Ubiquitin-activating_enz"/>
</dbReference>
<keyword evidence="3" id="KW-0808">Transferase</keyword>
<dbReference type="Proteomes" id="UP000190042">
    <property type="component" value="Unassembled WGS sequence"/>
</dbReference>
<name>A0A1T4Y7D1_9BACL</name>
<dbReference type="GO" id="GO:0016779">
    <property type="term" value="F:nucleotidyltransferase activity"/>
    <property type="evidence" value="ECO:0007669"/>
    <property type="project" value="UniProtKB-KW"/>
</dbReference>
<dbReference type="EMBL" id="FUYJ01000003">
    <property type="protein sequence ID" value="SKA97630.1"/>
    <property type="molecule type" value="Genomic_DNA"/>
</dbReference>
<proteinExistence type="inferred from homology"/>
<comment type="similarity">
    <text evidence="1">Belongs to the HesA/MoeB/ThiF family.</text>
</comment>
<dbReference type="Gene3D" id="3.40.50.720">
    <property type="entry name" value="NAD(P)-binding Rossmann-like Domain"/>
    <property type="match status" value="1"/>
</dbReference>
<gene>
    <name evidence="3" type="ORF">SAMN04244570_1915</name>
</gene>
<dbReference type="GO" id="GO:0005829">
    <property type="term" value="C:cytosol"/>
    <property type="evidence" value="ECO:0007669"/>
    <property type="project" value="TreeGrafter"/>
</dbReference>
<dbReference type="InterPro" id="IPR045886">
    <property type="entry name" value="ThiF/MoeB/HesA"/>
</dbReference>
<dbReference type="PANTHER" id="PTHR10953:SF102">
    <property type="entry name" value="ADENYLYLTRANSFERASE AND SULFURTRANSFERASE MOCS3"/>
    <property type="match status" value="1"/>
</dbReference>
<dbReference type="RefSeq" id="WP_078817451.1">
    <property type="nucleotide sequence ID" value="NZ_FUYJ01000003.1"/>
</dbReference>